<accession>A0A4R7Q9H4</accession>
<evidence type="ECO:0000256" key="4">
    <source>
        <dbReference type="ARBA" id="ARBA00012564"/>
    </source>
</evidence>
<proteinExistence type="inferred from homology"/>
<evidence type="ECO:0000256" key="8">
    <source>
        <dbReference type="ARBA" id="ARBA00022723"/>
    </source>
</evidence>
<evidence type="ECO:0000313" key="17">
    <source>
        <dbReference type="EMBL" id="TDU43642.1"/>
    </source>
</evidence>
<evidence type="ECO:0000259" key="14">
    <source>
        <dbReference type="Pfam" id="PF01433"/>
    </source>
</evidence>
<dbReference type="AlphaFoldDB" id="A0A4R7Q9H4"/>
<dbReference type="GO" id="GO:0043171">
    <property type="term" value="P:peptide catabolic process"/>
    <property type="evidence" value="ECO:0007669"/>
    <property type="project" value="TreeGrafter"/>
</dbReference>
<dbReference type="RefSeq" id="WP_133757088.1">
    <property type="nucleotide sequence ID" value="NZ_SOBW01000007.1"/>
</dbReference>
<keyword evidence="11" id="KW-0862">Zinc</keyword>
<comment type="caution">
    <text evidence="17">The sequence shown here is derived from an EMBL/GenBank/DDBJ whole genome shotgun (WGS) entry which is preliminary data.</text>
</comment>
<keyword evidence="8" id="KW-0479">Metal-binding</keyword>
<comment type="catalytic activity">
    <reaction evidence="1">
        <text>Release of an N-terminal amino acid, Xaa-|-Yaa- from a peptide, amide or arylamide. Xaa is preferably Ala, but may be most amino acids including Pro (slow action). When a terminal hydrophobic residue is followed by a prolyl residue, the two may be released as an intact Xaa-Pro dipeptide.</text>
        <dbReference type="EC" id="3.4.11.2"/>
    </reaction>
</comment>
<feature type="domain" description="Secretion system C-terminal sorting" evidence="16">
    <location>
        <begin position="574"/>
        <end position="640"/>
    </location>
</feature>
<dbReference type="GO" id="GO:0042277">
    <property type="term" value="F:peptide binding"/>
    <property type="evidence" value="ECO:0007669"/>
    <property type="project" value="TreeGrafter"/>
</dbReference>
<feature type="domain" description="Aminopeptidase N-like N-terminal" evidence="15">
    <location>
        <begin position="53"/>
        <end position="231"/>
    </location>
</feature>
<comment type="cofactor">
    <cofactor evidence="2">
        <name>Zn(2+)</name>
        <dbReference type="ChEBI" id="CHEBI:29105"/>
    </cofactor>
</comment>
<dbReference type="InterPro" id="IPR050344">
    <property type="entry name" value="Peptidase_M1_aminopeptidases"/>
</dbReference>
<dbReference type="InterPro" id="IPR027268">
    <property type="entry name" value="Peptidase_M4/M1_CTD_sf"/>
</dbReference>
<evidence type="ECO:0000259" key="15">
    <source>
        <dbReference type="Pfam" id="PF17900"/>
    </source>
</evidence>
<dbReference type="Gene3D" id="1.10.390.10">
    <property type="entry name" value="Neutral Protease Domain 2"/>
    <property type="match status" value="1"/>
</dbReference>
<feature type="domain" description="Peptidase M1 membrane alanine aminopeptidase" evidence="14">
    <location>
        <begin position="320"/>
        <end position="467"/>
    </location>
</feature>
<dbReference type="SUPFAM" id="SSF55486">
    <property type="entry name" value="Metalloproteases ('zincins'), catalytic domain"/>
    <property type="match status" value="1"/>
</dbReference>
<feature type="signal peptide" evidence="13">
    <location>
        <begin position="1"/>
        <end position="18"/>
    </location>
</feature>
<evidence type="ECO:0000256" key="10">
    <source>
        <dbReference type="ARBA" id="ARBA00022801"/>
    </source>
</evidence>
<organism evidence="17 18">
    <name type="scientific">Gelidibacter sediminis</name>
    <dbReference type="NCBI Taxonomy" id="1608710"/>
    <lineage>
        <taxon>Bacteria</taxon>
        <taxon>Pseudomonadati</taxon>
        <taxon>Bacteroidota</taxon>
        <taxon>Flavobacteriia</taxon>
        <taxon>Flavobacteriales</taxon>
        <taxon>Flavobacteriaceae</taxon>
        <taxon>Gelidibacter</taxon>
    </lineage>
</organism>
<keyword evidence="18" id="KW-1185">Reference proteome</keyword>
<evidence type="ECO:0000256" key="5">
    <source>
        <dbReference type="ARBA" id="ARBA00015611"/>
    </source>
</evidence>
<dbReference type="Pfam" id="PF01433">
    <property type="entry name" value="Peptidase_M1"/>
    <property type="match status" value="1"/>
</dbReference>
<dbReference type="InterPro" id="IPR014782">
    <property type="entry name" value="Peptidase_M1_dom"/>
</dbReference>
<dbReference type="GO" id="GO:0016285">
    <property type="term" value="F:alanyl aminopeptidase activity"/>
    <property type="evidence" value="ECO:0007669"/>
    <property type="project" value="UniProtKB-EC"/>
</dbReference>
<evidence type="ECO:0000259" key="16">
    <source>
        <dbReference type="Pfam" id="PF18962"/>
    </source>
</evidence>
<dbReference type="EMBL" id="SOBW01000007">
    <property type="protein sequence ID" value="TDU43642.1"/>
    <property type="molecule type" value="Genomic_DNA"/>
</dbReference>
<gene>
    <name evidence="17" type="ORF">BXY82_1057</name>
</gene>
<name>A0A4R7Q9H4_9FLAO</name>
<dbReference type="InterPro" id="IPR042097">
    <property type="entry name" value="Aminopeptidase_N-like_N_sf"/>
</dbReference>
<dbReference type="GO" id="GO:0016020">
    <property type="term" value="C:membrane"/>
    <property type="evidence" value="ECO:0007669"/>
    <property type="project" value="TreeGrafter"/>
</dbReference>
<evidence type="ECO:0000256" key="9">
    <source>
        <dbReference type="ARBA" id="ARBA00022729"/>
    </source>
</evidence>
<dbReference type="InterPro" id="IPR026444">
    <property type="entry name" value="Secre_tail"/>
</dbReference>
<dbReference type="OrthoDB" id="100605at2"/>
<evidence type="ECO:0000313" key="18">
    <source>
        <dbReference type="Proteomes" id="UP000294689"/>
    </source>
</evidence>
<keyword evidence="10" id="KW-0378">Hydrolase</keyword>
<dbReference type="InterPro" id="IPR001930">
    <property type="entry name" value="Peptidase_M1"/>
</dbReference>
<evidence type="ECO:0000256" key="11">
    <source>
        <dbReference type="ARBA" id="ARBA00022833"/>
    </source>
</evidence>
<reference evidence="17 18" key="1">
    <citation type="submission" date="2019-03" db="EMBL/GenBank/DDBJ databases">
        <title>Genomic Encyclopedia of Archaeal and Bacterial Type Strains, Phase II (KMG-II): from individual species to whole genera.</title>
        <authorList>
            <person name="Goeker M."/>
        </authorList>
    </citation>
    <scope>NUCLEOTIDE SEQUENCE [LARGE SCALE GENOMIC DNA]</scope>
    <source>
        <strain evidence="17 18">DSM 28135</strain>
    </source>
</reference>
<dbReference type="Pfam" id="PF18962">
    <property type="entry name" value="Por_Secre_tail"/>
    <property type="match status" value="1"/>
</dbReference>
<comment type="similarity">
    <text evidence="3">Belongs to the peptidase M1 family.</text>
</comment>
<feature type="chain" id="PRO_5020751706" description="Aminopeptidase N" evidence="13">
    <location>
        <begin position="19"/>
        <end position="643"/>
    </location>
</feature>
<dbReference type="PRINTS" id="PR00756">
    <property type="entry name" value="ALADIPTASE"/>
</dbReference>
<evidence type="ECO:0000256" key="1">
    <source>
        <dbReference type="ARBA" id="ARBA00000098"/>
    </source>
</evidence>
<keyword evidence="6" id="KW-0031">Aminopeptidase</keyword>
<evidence type="ECO:0000256" key="13">
    <source>
        <dbReference type="SAM" id="SignalP"/>
    </source>
</evidence>
<dbReference type="PANTHER" id="PTHR11533:SF174">
    <property type="entry name" value="PUROMYCIN-SENSITIVE AMINOPEPTIDASE-RELATED"/>
    <property type="match status" value="1"/>
</dbReference>
<dbReference type="GO" id="GO:0070006">
    <property type="term" value="F:metalloaminopeptidase activity"/>
    <property type="evidence" value="ECO:0007669"/>
    <property type="project" value="TreeGrafter"/>
</dbReference>
<dbReference type="SUPFAM" id="SSF63737">
    <property type="entry name" value="Leukotriene A4 hydrolase N-terminal domain"/>
    <property type="match status" value="1"/>
</dbReference>
<keyword evidence="7" id="KW-0645">Protease</keyword>
<evidence type="ECO:0000256" key="3">
    <source>
        <dbReference type="ARBA" id="ARBA00010136"/>
    </source>
</evidence>
<protein>
    <recommendedName>
        <fullName evidence="5">Aminopeptidase N</fullName>
        <ecNumber evidence="4">3.4.11.2</ecNumber>
    </recommendedName>
</protein>
<evidence type="ECO:0000256" key="6">
    <source>
        <dbReference type="ARBA" id="ARBA00022438"/>
    </source>
</evidence>
<dbReference type="GO" id="GO:0005737">
    <property type="term" value="C:cytoplasm"/>
    <property type="evidence" value="ECO:0007669"/>
    <property type="project" value="TreeGrafter"/>
</dbReference>
<dbReference type="GO" id="GO:0006508">
    <property type="term" value="P:proteolysis"/>
    <property type="evidence" value="ECO:0007669"/>
    <property type="project" value="UniProtKB-KW"/>
</dbReference>
<dbReference type="Proteomes" id="UP000294689">
    <property type="component" value="Unassembled WGS sequence"/>
</dbReference>
<dbReference type="Gene3D" id="2.60.40.1730">
    <property type="entry name" value="tricorn interacting facor f3 domain"/>
    <property type="match status" value="1"/>
</dbReference>
<sequence>MKNIFTFLFVLVCSVFNAQDEQLQALKEAEMKSALQRMEFRASPNTGNYDVKYHRLELEVNPSVAQIQGVVTTHFEAKTDLNQITFDLATNMTVSQVIQRGVSLPFAHQNSDELVITLPTTQVAGVLDSLAIRYSGNPVSSGFGSFEVSTHNSKPVLWTLSEPYGAKGWWPCKQDLIDKIDSIDVYITSPKANPSGDAYIAVSNGLEQSQSINGSAKTTHFKHRYPIPAYLVAIAVTNYAVYTDPVPNNGKPFEIVNYVYPEHLATIKTQTPVTVTVMNLFTELFGEYPFADEKYGHAQFGWNGGMEHTTVSFMGSFGRSLIAHELGHQWFGNKVTCGSWQDIWLNEGFATYMTGLVVEHLDGLTPFNTWKQQTVNSVTSRTGGSVYVKEADTLSVNRVFDGRLSYNKGAMVLHMLRKKVGDNIFYQGLQEYLNHPDHAYGYAKTEDLLSIMNASSNQDLSEFFDDWVYGEGYPTFDLQWYQPNATEINFILSQTQSHPSVSFFETALPIRLLGESGQTLDLVLEHSKNLEKFSNAVNFKVVEVVVNPEYDIISRNNRAVLGVDKLDIEAELSVFPSPATYNITIKKPDQMDVEYIHIYNVLGQRLYSSGWTHIIDVASFASGVFFMEFQTDQGNFTKTLLKN</sequence>
<evidence type="ECO:0000256" key="7">
    <source>
        <dbReference type="ARBA" id="ARBA00022670"/>
    </source>
</evidence>
<dbReference type="Pfam" id="PF17900">
    <property type="entry name" value="Peptidase_M1_N"/>
    <property type="match status" value="1"/>
</dbReference>
<dbReference type="PANTHER" id="PTHR11533">
    <property type="entry name" value="PROTEASE M1 ZINC METALLOPROTEASE"/>
    <property type="match status" value="1"/>
</dbReference>
<dbReference type="CDD" id="cd09603">
    <property type="entry name" value="M1_APN_like"/>
    <property type="match status" value="1"/>
</dbReference>
<evidence type="ECO:0000256" key="2">
    <source>
        <dbReference type="ARBA" id="ARBA00001947"/>
    </source>
</evidence>
<dbReference type="EC" id="3.4.11.2" evidence="4"/>
<dbReference type="GO" id="GO:0005615">
    <property type="term" value="C:extracellular space"/>
    <property type="evidence" value="ECO:0007669"/>
    <property type="project" value="TreeGrafter"/>
</dbReference>
<dbReference type="NCBIfam" id="TIGR04183">
    <property type="entry name" value="Por_Secre_tail"/>
    <property type="match status" value="1"/>
</dbReference>
<dbReference type="GO" id="GO:0008270">
    <property type="term" value="F:zinc ion binding"/>
    <property type="evidence" value="ECO:0007669"/>
    <property type="project" value="InterPro"/>
</dbReference>
<dbReference type="InterPro" id="IPR045357">
    <property type="entry name" value="Aminopeptidase_N-like_N"/>
</dbReference>
<keyword evidence="12" id="KW-0482">Metalloprotease</keyword>
<evidence type="ECO:0000256" key="12">
    <source>
        <dbReference type="ARBA" id="ARBA00023049"/>
    </source>
</evidence>
<keyword evidence="9 13" id="KW-0732">Signal</keyword>